<dbReference type="InterPro" id="IPR036927">
    <property type="entry name" value="Cyt_c_oxase-like_su1_sf"/>
</dbReference>
<feature type="transmembrane region" description="Helical" evidence="16">
    <location>
        <begin position="357"/>
        <end position="379"/>
    </location>
</feature>
<dbReference type="EMBL" id="JADBEC010000001">
    <property type="protein sequence ID" value="MBE1503810.1"/>
    <property type="molecule type" value="Genomic_DNA"/>
</dbReference>
<feature type="domain" description="Cytochrome oxidase subunit I profile" evidence="18">
    <location>
        <begin position="38"/>
        <end position="567"/>
    </location>
</feature>
<feature type="transmembrane region" description="Helical" evidence="16">
    <location>
        <begin position="391"/>
        <end position="412"/>
    </location>
</feature>
<evidence type="ECO:0000256" key="2">
    <source>
        <dbReference type="ARBA" id="ARBA00004673"/>
    </source>
</evidence>
<evidence type="ECO:0000256" key="11">
    <source>
        <dbReference type="ARBA" id="ARBA00023004"/>
    </source>
</evidence>
<dbReference type="CDD" id="cd01663">
    <property type="entry name" value="Cyt_c_Oxidase_I"/>
    <property type="match status" value="1"/>
</dbReference>
<evidence type="ECO:0000256" key="5">
    <source>
        <dbReference type="ARBA" id="ARBA00022660"/>
    </source>
</evidence>
<feature type="transmembrane region" description="Helical" evidence="16">
    <location>
        <begin position="112"/>
        <end position="138"/>
    </location>
</feature>
<evidence type="ECO:0000259" key="18">
    <source>
        <dbReference type="PROSITE" id="PS50855"/>
    </source>
</evidence>
<feature type="transmembrane region" description="Helical" evidence="16">
    <location>
        <begin position="320"/>
        <end position="342"/>
    </location>
</feature>
<evidence type="ECO:0000256" key="1">
    <source>
        <dbReference type="ARBA" id="ARBA00004141"/>
    </source>
</evidence>
<keyword evidence="16" id="KW-1003">Cell membrane</keyword>
<keyword evidence="10 16" id="KW-1133">Transmembrane helix</keyword>
<evidence type="ECO:0000256" key="14">
    <source>
        <dbReference type="ARBA" id="ARBA00047816"/>
    </source>
</evidence>
<dbReference type="RefSeq" id="WP_192727932.1">
    <property type="nucleotide sequence ID" value="NZ_BAAAVL010000001.1"/>
</dbReference>
<dbReference type="SUPFAM" id="SSF81442">
    <property type="entry name" value="Cytochrome c oxidase subunit I-like"/>
    <property type="match status" value="1"/>
</dbReference>
<evidence type="ECO:0000256" key="7">
    <source>
        <dbReference type="ARBA" id="ARBA00022723"/>
    </source>
</evidence>
<dbReference type="EC" id="7.1.1.9" evidence="16"/>
<dbReference type="PANTHER" id="PTHR10422:SF18">
    <property type="entry name" value="CYTOCHROME C OXIDASE SUBUNIT 1"/>
    <property type="match status" value="1"/>
</dbReference>
<evidence type="ECO:0000313" key="20">
    <source>
        <dbReference type="Proteomes" id="UP000620262"/>
    </source>
</evidence>
<keyword evidence="20" id="KW-1185">Reference proteome</keyword>
<feature type="transmembrane region" description="Helical" evidence="16">
    <location>
        <begin position="424"/>
        <end position="449"/>
    </location>
</feature>
<keyword evidence="9 15" id="KW-0249">Electron transport</keyword>
<dbReference type="Gene3D" id="1.20.210.10">
    <property type="entry name" value="Cytochrome c oxidase-like, subunit I domain"/>
    <property type="match status" value="1"/>
</dbReference>
<reference evidence="19 20" key="1">
    <citation type="submission" date="2020-10" db="EMBL/GenBank/DDBJ databases">
        <title>Sequencing the genomes of 1000 actinobacteria strains.</title>
        <authorList>
            <person name="Klenk H.-P."/>
        </authorList>
    </citation>
    <scope>NUCLEOTIDE SEQUENCE [LARGE SCALE GENOMIC DNA]</scope>
    <source>
        <strain evidence="19 20">DSM 7307</strain>
    </source>
</reference>
<keyword evidence="5 15" id="KW-0679">Respiratory chain</keyword>
<evidence type="ECO:0000256" key="6">
    <source>
        <dbReference type="ARBA" id="ARBA00022692"/>
    </source>
</evidence>
<gene>
    <name evidence="19" type="ORF">H4W29_000991</name>
</gene>
<proteinExistence type="inferred from homology"/>
<evidence type="ECO:0000256" key="16">
    <source>
        <dbReference type="RuleBase" id="RU363061"/>
    </source>
</evidence>
<feature type="transmembrane region" description="Helical" evidence="16">
    <location>
        <begin position="150"/>
        <end position="168"/>
    </location>
</feature>
<evidence type="ECO:0000256" key="12">
    <source>
        <dbReference type="ARBA" id="ARBA00023008"/>
    </source>
</evidence>
<evidence type="ECO:0000256" key="13">
    <source>
        <dbReference type="ARBA" id="ARBA00023136"/>
    </source>
</evidence>
<dbReference type="Proteomes" id="UP000620262">
    <property type="component" value="Unassembled WGS sequence"/>
</dbReference>
<keyword evidence="13 16" id="KW-0472">Membrane</keyword>
<dbReference type="NCBIfam" id="TIGR02891">
    <property type="entry name" value="CtaD_CoxA"/>
    <property type="match status" value="1"/>
</dbReference>
<feature type="transmembrane region" description="Helical" evidence="16">
    <location>
        <begin position="284"/>
        <end position="308"/>
    </location>
</feature>
<feature type="region of interest" description="Disordered" evidence="17">
    <location>
        <begin position="1"/>
        <end position="28"/>
    </location>
</feature>
<dbReference type="InterPro" id="IPR000883">
    <property type="entry name" value="Cyt_C_Oxase_1"/>
</dbReference>
<evidence type="ECO:0000313" key="19">
    <source>
        <dbReference type="EMBL" id="MBE1503810.1"/>
    </source>
</evidence>
<feature type="transmembrane region" description="Helical" evidence="16">
    <location>
        <begin position="503"/>
        <end position="526"/>
    </location>
</feature>
<keyword evidence="3 15" id="KW-0813">Transport</keyword>
<comment type="pathway">
    <text evidence="2 16">Energy metabolism; oxidative phosphorylation.</text>
</comment>
<keyword evidence="4 15" id="KW-0349">Heme</keyword>
<sequence length="567" mass="62589">MAGPSAHDDHSHDHHAHDAHAHDDHHDHSHTPSFADRWFFSTNHKDIGTLYLIFAIFAGIIGGLLSVAMRMELQEPGIQIFHGLASMVYGFEGDAAIDGAKHMFNVFTTAHALIMIFFMVMPAMIGGFANWMVPIMIGAPDMAFPRLNNISFWLIVPAFLLLVISMFVEGPAGAYGAGGGWTMYPPLAVGGQPGPAVDLAIFSLHIAGASSILGAINFITTILNMRAPGMTLHKMPLFAWAVLITAFLLLLSLPVLAGAITMVLTDRNFGTAFFAPEGGGDPILYQHLFWFFGHPEVYILILPGFGIVSHIVSTFSKKPVFGYLGMAYAMVAIGAVGFVVWAHHMYTVGLSLDAQRYFVFATMVIAVPTGVKIFSWIATMWGGSITFRTPMIWAIGFIFLFTVGGVTGVQLANAGLDRSLHDTYYVVAHFHYVLSLGAVFAIFAAWYYWFPKMTGYMYSEFLGKLHFWVMFVGVNLVFFPQHFLGLAGMPRRYIDYPDAFAGWNYVSSIGSYISFVGVIIFLVGVWEAFARKRVAGDNPWGEGATTLEWQLPSPPPYHQWEQLPRIK</sequence>
<dbReference type="PROSITE" id="PS00077">
    <property type="entry name" value="COX1_CUB"/>
    <property type="match status" value="1"/>
</dbReference>
<comment type="subcellular location">
    <subcellularLocation>
        <location evidence="16">Cell membrane</location>
        <topology evidence="16">Multi-pass membrane protein</topology>
    </subcellularLocation>
    <subcellularLocation>
        <location evidence="1">Membrane</location>
        <topology evidence="1">Multi-pass membrane protein</topology>
    </subcellularLocation>
</comment>
<feature type="transmembrane region" description="Helical" evidence="16">
    <location>
        <begin position="47"/>
        <end position="69"/>
    </location>
</feature>
<evidence type="ECO:0000256" key="9">
    <source>
        <dbReference type="ARBA" id="ARBA00022982"/>
    </source>
</evidence>
<evidence type="ECO:0000256" key="17">
    <source>
        <dbReference type="SAM" id="MobiDB-lite"/>
    </source>
</evidence>
<evidence type="ECO:0000256" key="8">
    <source>
        <dbReference type="ARBA" id="ARBA00022967"/>
    </source>
</evidence>
<feature type="transmembrane region" description="Helical" evidence="16">
    <location>
        <begin position="237"/>
        <end position="264"/>
    </location>
</feature>
<evidence type="ECO:0000256" key="15">
    <source>
        <dbReference type="RuleBase" id="RU000370"/>
    </source>
</evidence>
<accession>A0ABR9IKU6</accession>
<keyword evidence="8" id="KW-1278">Translocase</keyword>
<name>A0ABR9IKU6_RHIVS</name>
<evidence type="ECO:0000256" key="4">
    <source>
        <dbReference type="ARBA" id="ARBA00022617"/>
    </source>
</evidence>
<keyword evidence="7 16" id="KW-0479">Metal-binding</keyword>
<dbReference type="InterPro" id="IPR014241">
    <property type="entry name" value="Cyt_c_oxidase_su1_bac"/>
</dbReference>
<dbReference type="InterPro" id="IPR033944">
    <property type="entry name" value="Cyt_c_oxase_su1_dom"/>
</dbReference>
<protein>
    <recommendedName>
        <fullName evidence="16">Cytochrome c oxidase subunit 1</fullName>
        <ecNumber evidence="16">7.1.1.9</ecNumber>
    </recommendedName>
</protein>
<keyword evidence="11 16" id="KW-0408">Iron</keyword>
<evidence type="ECO:0000256" key="3">
    <source>
        <dbReference type="ARBA" id="ARBA00022448"/>
    </source>
</evidence>
<comment type="function">
    <text evidence="16">Cytochrome c oxidase is the component of the respiratory chain that catalyzes the reduction of oxygen to water. Subunits 1-3 form the functional core of the enzyme complex. CO I is the catalytic subunit of the enzyme. Electrons originating in cytochrome c are transferred via the copper A center of subunit 2 and heme A of subunit 1 to the bimetallic center formed by heme A3 and copper B.</text>
</comment>
<dbReference type="Pfam" id="PF00115">
    <property type="entry name" value="COX1"/>
    <property type="match status" value="1"/>
</dbReference>
<dbReference type="InterPro" id="IPR023616">
    <property type="entry name" value="Cyt_c_oxase-like_su1_dom"/>
</dbReference>
<comment type="caution">
    <text evidence="19">The sequence shown here is derived from an EMBL/GenBank/DDBJ whole genome shotgun (WGS) entry which is preliminary data.</text>
</comment>
<keyword evidence="6 15" id="KW-0812">Transmembrane</keyword>
<dbReference type="InterPro" id="IPR023615">
    <property type="entry name" value="Cyt_c_Oxase_su1_BS"/>
</dbReference>
<dbReference type="PRINTS" id="PR01165">
    <property type="entry name" value="CYCOXIDASEI"/>
</dbReference>
<evidence type="ECO:0000256" key="10">
    <source>
        <dbReference type="ARBA" id="ARBA00022989"/>
    </source>
</evidence>
<comment type="similarity">
    <text evidence="15">Belongs to the heme-copper respiratory oxidase family.</text>
</comment>
<dbReference type="PANTHER" id="PTHR10422">
    <property type="entry name" value="CYTOCHROME C OXIDASE SUBUNIT 1"/>
    <property type="match status" value="1"/>
</dbReference>
<dbReference type="PROSITE" id="PS50855">
    <property type="entry name" value="COX1"/>
    <property type="match status" value="1"/>
</dbReference>
<feature type="transmembrane region" description="Helical" evidence="16">
    <location>
        <begin position="199"/>
        <end position="225"/>
    </location>
</feature>
<organism evidence="19 20">
    <name type="scientific">Rhizobium viscosum</name>
    <name type="common">Arthrobacter viscosus</name>
    <dbReference type="NCBI Taxonomy" id="1673"/>
    <lineage>
        <taxon>Bacteria</taxon>
        <taxon>Pseudomonadati</taxon>
        <taxon>Pseudomonadota</taxon>
        <taxon>Alphaproteobacteria</taxon>
        <taxon>Hyphomicrobiales</taxon>
        <taxon>Rhizobiaceae</taxon>
        <taxon>Rhizobium/Agrobacterium group</taxon>
        <taxon>Rhizobium</taxon>
    </lineage>
</organism>
<feature type="transmembrane region" description="Helical" evidence="16">
    <location>
        <begin position="461"/>
        <end position="483"/>
    </location>
</feature>
<comment type="catalytic activity">
    <reaction evidence="14 16">
        <text>4 Fe(II)-[cytochrome c] + O2 + 8 H(+)(in) = 4 Fe(III)-[cytochrome c] + 2 H2O + 4 H(+)(out)</text>
        <dbReference type="Rhea" id="RHEA:11436"/>
        <dbReference type="Rhea" id="RHEA-COMP:10350"/>
        <dbReference type="Rhea" id="RHEA-COMP:14399"/>
        <dbReference type="ChEBI" id="CHEBI:15377"/>
        <dbReference type="ChEBI" id="CHEBI:15378"/>
        <dbReference type="ChEBI" id="CHEBI:15379"/>
        <dbReference type="ChEBI" id="CHEBI:29033"/>
        <dbReference type="ChEBI" id="CHEBI:29034"/>
        <dbReference type="EC" id="7.1.1.9"/>
    </reaction>
</comment>
<keyword evidence="12 16" id="KW-0186">Copper</keyword>